<keyword evidence="2" id="KW-1185">Reference proteome</keyword>
<dbReference type="EMBL" id="JACHOU010000028">
    <property type="protein sequence ID" value="MBB6357649.1"/>
    <property type="molecule type" value="Genomic_DNA"/>
</dbReference>
<reference evidence="1 2" key="1">
    <citation type="submission" date="2020-08" db="EMBL/GenBank/DDBJ databases">
        <title>Genomic Encyclopedia of Type Strains, Phase IV (KMG-IV): sequencing the most valuable type-strain genomes for metagenomic binning, comparative biology and taxonomic classification.</title>
        <authorList>
            <person name="Goeker M."/>
        </authorList>
    </citation>
    <scope>NUCLEOTIDE SEQUENCE [LARGE SCALE GENOMIC DNA]</scope>
    <source>
        <strain evidence="1 2">DSM 7051</strain>
    </source>
</reference>
<proteinExistence type="predicted"/>
<evidence type="ECO:0000313" key="2">
    <source>
        <dbReference type="Proteomes" id="UP000536262"/>
    </source>
</evidence>
<protein>
    <submittedName>
        <fullName evidence="1">Uncharacterized protein</fullName>
    </submittedName>
</protein>
<dbReference type="Proteomes" id="UP000536262">
    <property type="component" value="Unassembled WGS sequence"/>
</dbReference>
<comment type="caution">
    <text evidence="1">The sequence shown here is derived from an EMBL/GenBank/DDBJ whole genome shotgun (WGS) entry which is preliminary data.</text>
</comment>
<accession>A0A7X0FE30</accession>
<dbReference type="AlphaFoldDB" id="A0A7X0FE30"/>
<name>A0A7X0FE30_9HYPH</name>
<gene>
    <name evidence="1" type="ORF">GGR00_005472</name>
</gene>
<organism evidence="1 2">
    <name type="scientific">Aminobacter aganoensis</name>
    <dbReference type="NCBI Taxonomy" id="83264"/>
    <lineage>
        <taxon>Bacteria</taxon>
        <taxon>Pseudomonadati</taxon>
        <taxon>Pseudomonadota</taxon>
        <taxon>Alphaproteobacteria</taxon>
        <taxon>Hyphomicrobiales</taxon>
        <taxon>Phyllobacteriaceae</taxon>
        <taxon>Aminobacter</taxon>
    </lineage>
</organism>
<dbReference type="RefSeq" id="WP_184702470.1">
    <property type="nucleotide sequence ID" value="NZ_BAABEG010000001.1"/>
</dbReference>
<sequence>MPTDNYLPNETYWKLVNALAGIEPSPMDGGPNIEKIQEALGEIGGVWPASIQGLAG</sequence>
<evidence type="ECO:0000313" key="1">
    <source>
        <dbReference type="EMBL" id="MBB6357649.1"/>
    </source>
</evidence>